<sequence>MPAMAALYYHEHLEKTHALYCPDDMTESLPHIRQLARAMLNVVDSQSNKKVAVHFMKPLLSKTREDLLRYLYKCRPRLAIDCCVIPSTEFQHHLLSGWSLSLQDILWHRRCNVPFDRTVFAAFAPDNGRQIECLDYVEPFCVANDKFIKKALIVHINEKMCQFTADQGLAFSEIVQSVTDGWIEATEQLSEPSTMIFIANEKSLYGQISNFAQSSVDKQQEILDEKRKKLWTSLQAFARKCPLYLYLQDYRLHRDEAVRYVLARLQHRHHLCLSGSIYVSWFEDARSFDACPPYVADMQFFRLDSIPTSKQAKNWRNDIVIVSIWQIANYMVLTKSTPRKLNVSFKDHCMAPLLDDMSVLTREEQVDNVAVHSVSVASDTVAKAWKTKMQAKLGREIEQAGVTSSTSGPIPGAESTEESMERRERLANQISESLIKSYIDNSGAFQRGQALLDTLSELKIHDNVRRFTIEAEAKGTAAKPYSVRIDMTMDQLSAGKYNGDVIENGFCSCPVGSGGRCKHCTALLLQFKSDPLKFGLKSAQAPAAGKKAELAVESRQLHLKPLSAPVASVTEQFVQELSKAQTPEEDIQDRPKTGITPVRTGRRKLPWATEEAVEKPAKKQTSKRTKSTKTVTSSETHEKSKPTKRQKKTVVGSETVSSSKEDKDDKSDDEAKSMYQAQGVSEDPNQPEDSEAQAVILDTLDEPKQRSSQIQTSSVDTFRSDPMISDSDNETDDGFGWQTRTISRNDPMSWNEDRENAQEEEPMSLTLEATTRSSSSTQDREKSPGAEKYKQMTTDDLFDELGL</sequence>
<feature type="region of interest" description="Disordered" evidence="2">
    <location>
        <begin position="400"/>
        <end position="422"/>
    </location>
</feature>
<evidence type="ECO:0000259" key="3">
    <source>
        <dbReference type="PROSITE" id="PS50966"/>
    </source>
</evidence>
<feature type="compositionally biased region" description="Basic and acidic residues" evidence="2">
    <location>
        <begin position="659"/>
        <end position="672"/>
    </location>
</feature>
<dbReference type="OrthoDB" id="2289883at2759"/>
<keyword evidence="1" id="KW-0479">Metal-binding</keyword>
<reference evidence="4" key="1">
    <citation type="submission" date="2020-01" db="EMBL/GenBank/DDBJ databases">
        <title>Genome Sequencing of Three Apophysomyces-Like Fungal Strains Confirms a Novel Fungal Genus in the Mucoromycota with divergent Burkholderia-like Endosymbiotic Bacteria.</title>
        <authorList>
            <person name="Stajich J.E."/>
            <person name="Macias A.M."/>
            <person name="Carter-House D."/>
            <person name="Lovett B."/>
            <person name="Kasson L.R."/>
            <person name="Berry K."/>
            <person name="Grigoriev I."/>
            <person name="Chang Y."/>
            <person name="Spatafora J."/>
            <person name="Kasson M.T."/>
        </authorList>
    </citation>
    <scope>NUCLEOTIDE SEQUENCE</scope>
    <source>
        <strain evidence="4">NRRL A-21654</strain>
    </source>
</reference>
<dbReference type="InterPro" id="IPR007527">
    <property type="entry name" value="Znf_SWIM"/>
</dbReference>
<feature type="compositionally biased region" description="Polar residues" evidence="2">
    <location>
        <begin position="706"/>
        <end position="717"/>
    </location>
</feature>
<dbReference type="Proteomes" id="UP000605846">
    <property type="component" value="Unassembled WGS sequence"/>
</dbReference>
<evidence type="ECO:0000313" key="5">
    <source>
        <dbReference type="Proteomes" id="UP000605846"/>
    </source>
</evidence>
<evidence type="ECO:0000256" key="2">
    <source>
        <dbReference type="SAM" id="MobiDB-lite"/>
    </source>
</evidence>
<feature type="compositionally biased region" description="Basic and acidic residues" evidence="2">
    <location>
        <begin position="778"/>
        <end position="790"/>
    </location>
</feature>
<feature type="region of interest" description="Disordered" evidence="2">
    <location>
        <begin position="575"/>
        <end position="803"/>
    </location>
</feature>
<comment type="caution">
    <text evidence="4">The sequence shown here is derived from an EMBL/GenBank/DDBJ whole genome shotgun (WGS) entry which is preliminary data.</text>
</comment>
<organism evidence="4 5">
    <name type="scientific">Apophysomyces ossiformis</name>
    <dbReference type="NCBI Taxonomy" id="679940"/>
    <lineage>
        <taxon>Eukaryota</taxon>
        <taxon>Fungi</taxon>
        <taxon>Fungi incertae sedis</taxon>
        <taxon>Mucoromycota</taxon>
        <taxon>Mucoromycotina</taxon>
        <taxon>Mucoromycetes</taxon>
        <taxon>Mucorales</taxon>
        <taxon>Mucorineae</taxon>
        <taxon>Mucoraceae</taxon>
        <taxon>Apophysomyces</taxon>
    </lineage>
</organism>
<evidence type="ECO:0000313" key="4">
    <source>
        <dbReference type="EMBL" id="KAF7727006.1"/>
    </source>
</evidence>
<dbReference type="GO" id="GO:0008270">
    <property type="term" value="F:zinc ion binding"/>
    <property type="evidence" value="ECO:0007669"/>
    <property type="project" value="UniProtKB-KW"/>
</dbReference>
<keyword evidence="1" id="KW-0863">Zinc-finger</keyword>
<keyword evidence="5" id="KW-1185">Reference proteome</keyword>
<evidence type="ECO:0000256" key="1">
    <source>
        <dbReference type="PROSITE-ProRule" id="PRU00325"/>
    </source>
</evidence>
<name>A0A8H7BTT6_9FUNG</name>
<dbReference type="PROSITE" id="PS50966">
    <property type="entry name" value="ZF_SWIM"/>
    <property type="match status" value="1"/>
</dbReference>
<dbReference type="EMBL" id="JABAYA010000067">
    <property type="protein sequence ID" value="KAF7727006.1"/>
    <property type="molecule type" value="Genomic_DNA"/>
</dbReference>
<feature type="compositionally biased region" description="Polar residues" evidence="2">
    <location>
        <begin position="767"/>
        <end position="777"/>
    </location>
</feature>
<accession>A0A8H7BTT6</accession>
<feature type="domain" description="SWIM-type" evidence="3">
    <location>
        <begin position="481"/>
        <end position="528"/>
    </location>
</feature>
<gene>
    <name evidence="4" type="ORF">EC973_008119</name>
</gene>
<protein>
    <recommendedName>
        <fullName evidence="3">SWIM-type domain-containing protein</fullName>
    </recommendedName>
</protein>
<keyword evidence="1" id="KW-0862">Zinc</keyword>
<feature type="compositionally biased region" description="Basic residues" evidence="2">
    <location>
        <begin position="618"/>
        <end position="627"/>
    </location>
</feature>
<dbReference type="AlphaFoldDB" id="A0A8H7BTT6"/>
<proteinExistence type="predicted"/>
<feature type="compositionally biased region" description="Polar residues" evidence="2">
    <location>
        <begin position="738"/>
        <end position="748"/>
    </location>
</feature>